<dbReference type="Proteomes" id="UP001232973">
    <property type="component" value="Unassembled WGS sequence"/>
</dbReference>
<proteinExistence type="inferred from homology"/>
<dbReference type="InterPro" id="IPR013249">
    <property type="entry name" value="RNA_pol_sigma70_r4_t2"/>
</dbReference>
<dbReference type="Pfam" id="PF04542">
    <property type="entry name" value="Sigma70_r2"/>
    <property type="match status" value="1"/>
</dbReference>
<evidence type="ECO:0000256" key="6">
    <source>
        <dbReference type="RuleBase" id="RU000716"/>
    </source>
</evidence>
<dbReference type="InterPro" id="IPR007627">
    <property type="entry name" value="RNA_pol_sigma70_r2"/>
</dbReference>
<comment type="caution">
    <text evidence="9">The sequence shown here is derived from an EMBL/GenBank/DDBJ whole genome shotgun (WGS) entry which is preliminary data.</text>
</comment>
<evidence type="ECO:0000256" key="3">
    <source>
        <dbReference type="ARBA" id="ARBA00023082"/>
    </source>
</evidence>
<evidence type="ECO:0000259" key="8">
    <source>
        <dbReference type="Pfam" id="PF08281"/>
    </source>
</evidence>
<evidence type="ECO:0000256" key="1">
    <source>
        <dbReference type="ARBA" id="ARBA00010641"/>
    </source>
</evidence>
<evidence type="ECO:0000313" key="10">
    <source>
        <dbReference type="Proteomes" id="UP001232973"/>
    </source>
</evidence>
<dbReference type="Gene3D" id="1.10.1740.10">
    <property type="match status" value="1"/>
</dbReference>
<keyword evidence="3 6" id="KW-0731">Sigma factor</keyword>
<organism evidence="9 10">
    <name type="scientific">Alicyclobacillus cycloheptanicus</name>
    <dbReference type="NCBI Taxonomy" id="1457"/>
    <lineage>
        <taxon>Bacteria</taxon>
        <taxon>Bacillati</taxon>
        <taxon>Bacillota</taxon>
        <taxon>Bacilli</taxon>
        <taxon>Bacillales</taxon>
        <taxon>Alicyclobacillaceae</taxon>
        <taxon>Alicyclobacillus</taxon>
    </lineage>
</organism>
<feature type="domain" description="RNA polymerase sigma factor 70 region 4 type 2" evidence="8">
    <location>
        <begin position="115"/>
        <end position="167"/>
    </location>
</feature>
<dbReference type="InterPro" id="IPR013325">
    <property type="entry name" value="RNA_pol_sigma_r2"/>
</dbReference>
<dbReference type="PROSITE" id="PS01063">
    <property type="entry name" value="SIGMA70_ECF"/>
    <property type="match status" value="1"/>
</dbReference>
<dbReference type="EMBL" id="JAUSTP010000011">
    <property type="protein sequence ID" value="MDQ0189793.1"/>
    <property type="molecule type" value="Genomic_DNA"/>
</dbReference>
<dbReference type="PANTHER" id="PTHR43133">
    <property type="entry name" value="RNA POLYMERASE ECF-TYPE SIGMA FACTO"/>
    <property type="match status" value="1"/>
</dbReference>
<name>A0ABT9XHM7_9BACL</name>
<dbReference type="Gene3D" id="1.10.10.10">
    <property type="entry name" value="Winged helix-like DNA-binding domain superfamily/Winged helix DNA-binding domain"/>
    <property type="match status" value="1"/>
</dbReference>
<evidence type="ECO:0000256" key="4">
    <source>
        <dbReference type="ARBA" id="ARBA00023125"/>
    </source>
</evidence>
<dbReference type="RefSeq" id="WP_274457319.1">
    <property type="nucleotide sequence ID" value="NZ_CP067097.1"/>
</dbReference>
<dbReference type="PANTHER" id="PTHR43133:SF8">
    <property type="entry name" value="RNA POLYMERASE SIGMA FACTOR HI_1459-RELATED"/>
    <property type="match status" value="1"/>
</dbReference>
<keyword evidence="5 6" id="KW-0804">Transcription</keyword>
<dbReference type="InterPro" id="IPR000838">
    <property type="entry name" value="RNA_pol_sigma70_ECF_CS"/>
</dbReference>
<dbReference type="InterPro" id="IPR039425">
    <property type="entry name" value="RNA_pol_sigma-70-like"/>
</dbReference>
<accession>A0ABT9XHM7</accession>
<dbReference type="InterPro" id="IPR014284">
    <property type="entry name" value="RNA_pol_sigma-70_dom"/>
</dbReference>
<keyword evidence="4 6" id="KW-0238">DNA-binding</keyword>
<evidence type="ECO:0000256" key="2">
    <source>
        <dbReference type="ARBA" id="ARBA00023015"/>
    </source>
</evidence>
<dbReference type="CDD" id="cd06171">
    <property type="entry name" value="Sigma70_r4"/>
    <property type="match status" value="1"/>
</dbReference>
<protein>
    <recommendedName>
        <fullName evidence="6">RNA polymerase sigma factor</fullName>
    </recommendedName>
</protein>
<dbReference type="InterPro" id="IPR013324">
    <property type="entry name" value="RNA_pol_sigma_r3/r4-like"/>
</dbReference>
<evidence type="ECO:0000256" key="5">
    <source>
        <dbReference type="ARBA" id="ARBA00023163"/>
    </source>
</evidence>
<dbReference type="NCBIfam" id="TIGR02937">
    <property type="entry name" value="sigma70-ECF"/>
    <property type="match status" value="1"/>
</dbReference>
<feature type="domain" description="RNA polymerase sigma-70 region 2" evidence="7">
    <location>
        <begin position="23"/>
        <end position="90"/>
    </location>
</feature>
<evidence type="ECO:0000313" key="9">
    <source>
        <dbReference type="EMBL" id="MDQ0189793.1"/>
    </source>
</evidence>
<keyword evidence="10" id="KW-1185">Reference proteome</keyword>
<dbReference type="InterPro" id="IPR036388">
    <property type="entry name" value="WH-like_DNA-bd_sf"/>
</dbReference>
<reference evidence="9 10" key="1">
    <citation type="submission" date="2023-07" db="EMBL/GenBank/DDBJ databases">
        <title>Genomic Encyclopedia of Type Strains, Phase IV (KMG-IV): sequencing the most valuable type-strain genomes for metagenomic binning, comparative biology and taxonomic classification.</title>
        <authorList>
            <person name="Goeker M."/>
        </authorList>
    </citation>
    <scope>NUCLEOTIDE SEQUENCE [LARGE SCALE GENOMIC DNA]</scope>
    <source>
        <strain evidence="9 10">DSM 4006</strain>
    </source>
</reference>
<sequence>MKQDDVDLIRVAKQGRTEAFEALVRQYKAFVFRTAYGILRNNMDAEDVTQETFIKVYHALRGLREERTFPSWLARVTVRTALDWVSKHKRQPSVPLDAEQVSTRTDVHASADIRMDVERALDGLTTEQRTIVVLRDVQGFGYDEIAEILDIPIGTVRSRLHYARAQLRELLTRGDTRGDTR</sequence>
<gene>
    <name evidence="9" type="ORF">J2S03_001640</name>
</gene>
<dbReference type="SUPFAM" id="SSF88946">
    <property type="entry name" value="Sigma2 domain of RNA polymerase sigma factors"/>
    <property type="match status" value="1"/>
</dbReference>
<evidence type="ECO:0000259" key="7">
    <source>
        <dbReference type="Pfam" id="PF04542"/>
    </source>
</evidence>
<keyword evidence="2 6" id="KW-0805">Transcription regulation</keyword>
<comment type="similarity">
    <text evidence="1 6">Belongs to the sigma-70 factor family. ECF subfamily.</text>
</comment>
<dbReference type="Pfam" id="PF08281">
    <property type="entry name" value="Sigma70_r4_2"/>
    <property type="match status" value="1"/>
</dbReference>
<dbReference type="SUPFAM" id="SSF88659">
    <property type="entry name" value="Sigma3 and sigma4 domains of RNA polymerase sigma factors"/>
    <property type="match status" value="1"/>
</dbReference>